<dbReference type="Pfam" id="PF09750">
    <property type="entry name" value="DRY_EERY"/>
    <property type="match status" value="1"/>
</dbReference>
<evidence type="ECO:0000259" key="12">
    <source>
        <dbReference type="SMART" id="SM01141"/>
    </source>
</evidence>
<evidence type="ECO:0000256" key="11">
    <source>
        <dbReference type="ARBA" id="ARBA00023187"/>
    </source>
</evidence>
<dbReference type="GO" id="GO:0000395">
    <property type="term" value="P:mRNA 5'-splice site recognition"/>
    <property type="evidence" value="ECO:0007669"/>
    <property type="project" value="TreeGrafter"/>
</dbReference>
<organism evidence="13 14">
    <name type="scientific">Vigna mungo</name>
    <name type="common">Black gram</name>
    <name type="synonym">Phaseolus mungo</name>
    <dbReference type="NCBI Taxonomy" id="3915"/>
    <lineage>
        <taxon>Eukaryota</taxon>
        <taxon>Viridiplantae</taxon>
        <taxon>Streptophyta</taxon>
        <taxon>Embryophyta</taxon>
        <taxon>Tracheophyta</taxon>
        <taxon>Spermatophyta</taxon>
        <taxon>Magnoliopsida</taxon>
        <taxon>eudicotyledons</taxon>
        <taxon>Gunneridae</taxon>
        <taxon>Pentapetalae</taxon>
        <taxon>rosids</taxon>
        <taxon>fabids</taxon>
        <taxon>Fabales</taxon>
        <taxon>Fabaceae</taxon>
        <taxon>Papilionoideae</taxon>
        <taxon>50 kb inversion clade</taxon>
        <taxon>NPAAA clade</taxon>
        <taxon>indigoferoid/millettioid clade</taxon>
        <taxon>Phaseoleae</taxon>
        <taxon>Vigna</taxon>
    </lineage>
</organism>
<evidence type="ECO:0000256" key="5">
    <source>
        <dbReference type="ARBA" id="ARBA00022692"/>
    </source>
</evidence>
<evidence type="ECO:0000256" key="8">
    <source>
        <dbReference type="ARBA" id="ARBA00022989"/>
    </source>
</evidence>
<keyword evidence="11" id="KW-0508">mRNA splicing</keyword>
<keyword evidence="4" id="KW-0507">mRNA processing</keyword>
<evidence type="ECO:0000313" key="13">
    <source>
        <dbReference type="EMBL" id="WVZ26255.1"/>
    </source>
</evidence>
<evidence type="ECO:0000256" key="3">
    <source>
        <dbReference type="ARBA" id="ARBA00022448"/>
    </source>
</evidence>
<dbReference type="PANTHER" id="PTHR13161:SF15">
    <property type="entry name" value="SPLICING FACTOR, SUPPRESSOR OF WHITE-APRICOT HOMOLOG"/>
    <property type="match status" value="1"/>
</dbReference>
<dbReference type="PANTHER" id="PTHR13161">
    <property type="entry name" value="SPLICING FACTOR SUPPRESSOR OF WHITE APRICOT"/>
    <property type="match status" value="1"/>
</dbReference>
<dbReference type="InterPro" id="IPR019147">
    <property type="entry name" value="SWAP_N_domain"/>
</dbReference>
<evidence type="ECO:0000256" key="7">
    <source>
        <dbReference type="ARBA" id="ARBA00022884"/>
    </source>
</evidence>
<protein>
    <recommendedName>
        <fullName evidence="12">Suppressor of white apricot N-terminal domain-containing protein</fullName>
    </recommendedName>
</protein>
<dbReference type="Pfam" id="PF01496">
    <property type="entry name" value="V_ATPase_I"/>
    <property type="match status" value="1"/>
</dbReference>
<evidence type="ECO:0000256" key="10">
    <source>
        <dbReference type="ARBA" id="ARBA00023136"/>
    </source>
</evidence>
<evidence type="ECO:0000313" key="14">
    <source>
        <dbReference type="Proteomes" id="UP001374535"/>
    </source>
</evidence>
<evidence type="ECO:0000256" key="1">
    <source>
        <dbReference type="ARBA" id="ARBA00004141"/>
    </source>
</evidence>
<sequence>MPRFPSSPLWLSVPPRRCRRDGSGGGWVMDLEVVAAFVNSVEALVEWNSLSIDRYDVRHLLSAPLPPRLKRRPPQPERDLDHLHYLDLPSSFEEEPQGSFPFVRSYSQKKSVKCKSVAVLRKPWIEILVFHGTQALMGRSSAGEKFRFPILVFFRGRSSAGFHVVAFSYGNTNASMEIKDDDAEDEHTTDLVKYRELYPFGVDPNWLGSRSEFPFLNSLKMKMSILFGVYEGAANEGGRGPSIWDTFTHKYPGSVCEDVILLGVHDNRAAAASNWSDKGGATGNAESMGDKVEWINKLRNVAQAKGVQAIGESGFPMRQRQLGMKLFRVKQVKLLRRSGRAPDDISSVVLVVKRFGTTPVNSGSLAKTPGNRGGFLETV</sequence>
<feature type="domain" description="Suppressor of white apricot N-terminal" evidence="12">
    <location>
        <begin position="29"/>
        <end position="173"/>
    </location>
</feature>
<accession>A0AAQ3PIA0</accession>
<reference evidence="13 14" key="1">
    <citation type="journal article" date="2023" name="Life. Sci Alliance">
        <title>Evolutionary insights into 3D genome organization and epigenetic landscape of Vigna mungo.</title>
        <authorList>
            <person name="Junaid A."/>
            <person name="Singh B."/>
            <person name="Bhatia S."/>
        </authorList>
    </citation>
    <scope>NUCLEOTIDE SEQUENCE [LARGE SCALE GENOMIC DNA]</scope>
    <source>
        <strain evidence="13">Urdbean</strain>
    </source>
</reference>
<dbReference type="EMBL" id="CP144700">
    <property type="protein sequence ID" value="WVZ26255.1"/>
    <property type="molecule type" value="Genomic_DNA"/>
</dbReference>
<dbReference type="InterPro" id="IPR017853">
    <property type="entry name" value="GH"/>
</dbReference>
<dbReference type="GO" id="GO:0046961">
    <property type="term" value="F:proton-transporting ATPase activity, rotational mechanism"/>
    <property type="evidence" value="ECO:0007669"/>
    <property type="project" value="InterPro"/>
</dbReference>
<evidence type="ECO:0000256" key="4">
    <source>
        <dbReference type="ARBA" id="ARBA00022664"/>
    </source>
</evidence>
<comment type="subcellular location">
    <subcellularLocation>
        <location evidence="1">Membrane</location>
        <topology evidence="1">Multi-pass membrane protein</topology>
    </subcellularLocation>
</comment>
<keyword evidence="5" id="KW-0812">Transmembrane</keyword>
<keyword evidence="9" id="KW-0406">Ion transport</keyword>
<dbReference type="AlphaFoldDB" id="A0AAQ3PIA0"/>
<evidence type="ECO:0000256" key="6">
    <source>
        <dbReference type="ARBA" id="ARBA00022737"/>
    </source>
</evidence>
<dbReference type="InterPro" id="IPR040397">
    <property type="entry name" value="SWAP"/>
</dbReference>
<comment type="similarity">
    <text evidence="2">Belongs to the V-ATPase 116 kDa subunit family.</text>
</comment>
<keyword evidence="7" id="KW-0694">RNA-binding</keyword>
<dbReference type="GO" id="GO:0003723">
    <property type="term" value="F:RNA binding"/>
    <property type="evidence" value="ECO:0007669"/>
    <property type="project" value="UniProtKB-KW"/>
</dbReference>
<proteinExistence type="inferred from homology"/>
<keyword evidence="6" id="KW-0677">Repeat</keyword>
<dbReference type="SMART" id="SM01141">
    <property type="entry name" value="DRY_EERY"/>
    <property type="match status" value="1"/>
</dbReference>
<keyword evidence="10" id="KW-0472">Membrane</keyword>
<dbReference type="SUPFAM" id="SSF51445">
    <property type="entry name" value="(Trans)glycosidases"/>
    <property type="match status" value="1"/>
</dbReference>
<dbReference type="GO" id="GO:0033179">
    <property type="term" value="C:proton-transporting V-type ATPase, V0 domain"/>
    <property type="evidence" value="ECO:0007669"/>
    <property type="project" value="InterPro"/>
</dbReference>
<keyword evidence="14" id="KW-1185">Reference proteome</keyword>
<dbReference type="InterPro" id="IPR002490">
    <property type="entry name" value="V-ATPase_116kDa_su"/>
</dbReference>
<name>A0AAQ3PIA0_VIGMU</name>
<gene>
    <name evidence="13" type="ORF">V8G54_004799</name>
</gene>
<keyword evidence="3" id="KW-0813">Transport</keyword>
<evidence type="ECO:0000256" key="9">
    <source>
        <dbReference type="ARBA" id="ARBA00023065"/>
    </source>
</evidence>
<dbReference type="Proteomes" id="UP001374535">
    <property type="component" value="Chromosome 1"/>
</dbReference>
<keyword evidence="8" id="KW-1133">Transmembrane helix</keyword>
<evidence type="ECO:0000256" key="2">
    <source>
        <dbReference type="ARBA" id="ARBA00009904"/>
    </source>
</evidence>